<dbReference type="InterPro" id="IPR016186">
    <property type="entry name" value="C-type_lectin-like/link_sf"/>
</dbReference>
<evidence type="ECO:0000259" key="2">
    <source>
        <dbReference type="PROSITE" id="PS50041"/>
    </source>
</evidence>
<evidence type="ECO:0000313" key="4">
    <source>
        <dbReference type="Proteomes" id="UP000694380"/>
    </source>
</evidence>
<feature type="signal peptide" evidence="1">
    <location>
        <begin position="1"/>
        <end position="30"/>
    </location>
</feature>
<dbReference type="InterPro" id="IPR016187">
    <property type="entry name" value="CTDL_fold"/>
</dbReference>
<feature type="domain" description="C-type lectin" evidence="2">
    <location>
        <begin position="35"/>
        <end position="101"/>
    </location>
</feature>
<dbReference type="Pfam" id="PF00059">
    <property type="entry name" value="Lectin_C"/>
    <property type="match status" value="1"/>
</dbReference>
<dbReference type="Gene3D" id="3.10.100.10">
    <property type="entry name" value="Mannose-Binding Protein A, subunit A"/>
    <property type="match status" value="1"/>
</dbReference>
<dbReference type="SUPFAM" id="SSF56436">
    <property type="entry name" value="C-type lectin-like"/>
    <property type="match status" value="1"/>
</dbReference>
<keyword evidence="4" id="KW-1185">Reference proteome</keyword>
<dbReference type="AlphaFoldDB" id="A0A8C3FNL7"/>
<organism evidence="3 4">
    <name type="scientific">Chrysemys picta bellii</name>
    <name type="common">Western painted turtle</name>
    <name type="synonym">Emys bellii</name>
    <dbReference type="NCBI Taxonomy" id="8478"/>
    <lineage>
        <taxon>Eukaryota</taxon>
        <taxon>Metazoa</taxon>
        <taxon>Chordata</taxon>
        <taxon>Craniata</taxon>
        <taxon>Vertebrata</taxon>
        <taxon>Euteleostomi</taxon>
        <taxon>Archelosauria</taxon>
        <taxon>Testudinata</taxon>
        <taxon>Testudines</taxon>
        <taxon>Cryptodira</taxon>
        <taxon>Durocryptodira</taxon>
        <taxon>Testudinoidea</taxon>
        <taxon>Emydidae</taxon>
        <taxon>Chrysemys</taxon>
    </lineage>
</organism>
<dbReference type="InterPro" id="IPR001304">
    <property type="entry name" value="C-type_lectin-like"/>
</dbReference>
<name>A0A8C3FNL7_CHRPI</name>
<proteinExistence type="predicted"/>
<sequence>MGCLPHAELFGKFQPKQFICLFLLFPTVLGTQMEVGAWTYHYGNKSDYSWELARNFCRSFYTDLVAIQNQGEIVYLNNVLPHHRPYYWIGIRKINNVWTWVGLSRVPRPQLGAEPPAGLSLQQLPGPESLSLVPDCQTQLLRQATQL</sequence>
<dbReference type="Proteomes" id="UP000694380">
    <property type="component" value="Unplaced"/>
</dbReference>
<dbReference type="PROSITE" id="PS50041">
    <property type="entry name" value="C_TYPE_LECTIN_2"/>
    <property type="match status" value="1"/>
</dbReference>
<evidence type="ECO:0000313" key="3">
    <source>
        <dbReference type="Ensembl" id="ENSCPBP00000011134.1"/>
    </source>
</evidence>
<dbReference type="GeneTree" id="ENSGT00940000161063"/>
<protein>
    <recommendedName>
        <fullName evidence="2">C-type lectin domain-containing protein</fullName>
    </recommendedName>
</protein>
<accession>A0A8C3FNL7</accession>
<reference evidence="3" key="1">
    <citation type="submission" date="2025-08" db="UniProtKB">
        <authorList>
            <consortium name="Ensembl"/>
        </authorList>
    </citation>
    <scope>IDENTIFICATION</scope>
</reference>
<dbReference type="Ensembl" id="ENSCPBT00000013362.1">
    <property type="protein sequence ID" value="ENSCPBP00000011134.1"/>
    <property type="gene ID" value="ENSCPBG00000008507.1"/>
</dbReference>
<reference evidence="3" key="2">
    <citation type="submission" date="2025-09" db="UniProtKB">
        <authorList>
            <consortium name="Ensembl"/>
        </authorList>
    </citation>
    <scope>IDENTIFICATION</scope>
</reference>
<evidence type="ECO:0000256" key="1">
    <source>
        <dbReference type="SAM" id="SignalP"/>
    </source>
</evidence>
<keyword evidence="1" id="KW-0732">Signal</keyword>
<feature type="chain" id="PRO_5034474854" description="C-type lectin domain-containing protein" evidence="1">
    <location>
        <begin position="31"/>
        <end position="147"/>
    </location>
</feature>